<organism evidence="4 5">
    <name type="scientific">Nocardioides panacis</name>
    <dbReference type="NCBI Taxonomy" id="2849501"/>
    <lineage>
        <taxon>Bacteria</taxon>
        <taxon>Bacillati</taxon>
        <taxon>Actinomycetota</taxon>
        <taxon>Actinomycetes</taxon>
        <taxon>Propionibacteriales</taxon>
        <taxon>Nocardioidaceae</taxon>
        <taxon>Nocardioides</taxon>
    </lineage>
</organism>
<accession>A0A975SX25</accession>
<dbReference type="RefSeq" id="WP_216939036.1">
    <property type="nucleotide sequence ID" value="NZ_CP077062.1"/>
</dbReference>
<dbReference type="EMBL" id="CP077062">
    <property type="protein sequence ID" value="QWZ07525.1"/>
    <property type="molecule type" value="Genomic_DNA"/>
</dbReference>
<keyword evidence="5" id="KW-1185">Reference proteome</keyword>
<feature type="domain" description="CdaR GGDEF-like" evidence="3">
    <location>
        <begin position="183"/>
        <end position="290"/>
    </location>
</feature>
<feature type="domain" description="RsbT co-antagonist protein RsbRD N-terminal" evidence="2">
    <location>
        <begin position="30"/>
        <end position="168"/>
    </location>
</feature>
<dbReference type="Proteomes" id="UP000683575">
    <property type="component" value="Chromosome"/>
</dbReference>
<dbReference type="AlphaFoldDB" id="A0A975SX25"/>
<feature type="domain" description="PucR C-terminal helix-turn-helix" evidence="1">
    <location>
        <begin position="338"/>
        <end position="396"/>
    </location>
</feature>
<dbReference type="Pfam" id="PF13556">
    <property type="entry name" value="HTH_30"/>
    <property type="match status" value="1"/>
</dbReference>
<evidence type="ECO:0000313" key="4">
    <source>
        <dbReference type="EMBL" id="QWZ07525.1"/>
    </source>
</evidence>
<dbReference type="InterPro" id="IPR025751">
    <property type="entry name" value="RsbRD_N_dom"/>
</dbReference>
<evidence type="ECO:0000259" key="2">
    <source>
        <dbReference type="Pfam" id="PF14361"/>
    </source>
</evidence>
<dbReference type="PANTHER" id="PTHR33744:SF1">
    <property type="entry name" value="DNA-BINDING TRANSCRIPTIONAL ACTIVATOR ADER"/>
    <property type="match status" value="1"/>
</dbReference>
<dbReference type="Pfam" id="PF14361">
    <property type="entry name" value="RsbRD_N"/>
    <property type="match status" value="1"/>
</dbReference>
<gene>
    <name evidence="4" type="ORF">KRR39_19140</name>
</gene>
<dbReference type="InterPro" id="IPR051448">
    <property type="entry name" value="CdaR-like_regulators"/>
</dbReference>
<dbReference type="InterPro" id="IPR041522">
    <property type="entry name" value="CdaR_GGDEF"/>
</dbReference>
<reference evidence="4" key="1">
    <citation type="submission" date="2021-06" db="EMBL/GenBank/DDBJ databases">
        <title>Complete genome sequence of Nocardioides sp. G188.</title>
        <authorList>
            <person name="Im W.-T."/>
        </authorList>
    </citation>
    <scope>NUCLEOTIDE SEQUENCE</scope>
    <source>
        <strain evidence="4">G188</strain>
    </source>
</reference>
<dbReference type="PANTHER" id="PTHR33744">
    <property type="entry name" value="CARBOHYDRATE DIACID REGULATOR"/>
    <property type="match status" value="1"/>
</dbReference>
<dbReference type="InterPro" id="IPR025736">
    <property type="entry name" value="PucR_C-HTH_dom"/>
</dbReference>
<evidence type="ECO:0000259" key="1">
    <source>
        <dbReference type="Pfam" id="PF13556"/>
    </source>
</evidence>
<dbReference type="Pfam" id="PF17853">
    <property type="entry name" value="GGDEF_2"/>
    <property type="match status" value="1"/>
</dbReference>
<protein>
    <submittedName>
        <fullName evidence="4">Helix-turn-helix domain-containing protein</fullName>
    </submittedName>
</protein>
<proteinExistence type="predicted"/>
<evidence type="ECO:0000259" key="3">
    <source>
        <dbReference type="Pfam" id="PF17853"/>
    </source>
</evidence>
<name>A0A975SX25_9ACTN</name>
<dbReference type="KEGG" id="nps:KRR39_19140"/>
<evidence type="ECO:0000313" key="5">
    <source>
        <dbReference type="Proteomes" id="UP000683575"/>
    </source>
</evidence>
<sequence>MGAAPQRSHVLAGPVAGDLARRVLTRVAPLADQLVTTIEESNPGYRSTRVVPSDDLWRSCHDNLTRILQLVGGTEAYHGQEYDAARATGQRRAEQGLPIDDLLRSFRMGGRLVWEALVAEARDQDIDDDGLLDVGTRVWEVVDRTSSQVAAAYHDAERLAVRADEQRRTSIWEGLLSGVAEDPGFAFEAARMLEVPVDGRYVVVVAEPASRDTGAVRRLRDRLAGARVVSTWQVRGAALVGLVLVVGEAPDRELDALRSVLEVRGGVSPPVDGLARVPVGFRQAALALRTLGPSDTVACLDDRLPEAMLLQSPELAQQLVRTWLGSLLDLPEPERGPLLATLHAWVETAGSAGRTAELVHCHRNTVLNRLRRLSEATGRDLTTGTMPVELVLALRAHRLLGPAE</sequence>